<keyword evidence="2" id="KW-0472">Membrane</keyword>
<feature type="transmembrane region" description="Helical" evidence="2">
    <location>
        <begin position="105"/>
        <end position="125"/>
    </location>
</feature>
<keyword evidence="2" id="KW-1133">Transmembrane helix</keyword>
<dbReference type="KEGG" id="pcat:Pcatena_05740"/>
<gene>
    <name evidence="4" type="ORF">Pcatena_05740</name>
</gene>
<feature type="domain" description="NodB homology" evidence="3">
    <location>
        <begin position="286"/>
        <end position="473"/>
    </location>
</feature>
<evidence type="ECO:0000256" key="1">
    <source>
        <dbReference type="SAM" id="MobiDB-lite"/>
    </source>
</evidence>
<dbReference type="Gene3D" id="3.20.20.370">
    <property type="entry name" value="Glycoside hydrolase/deacetylase"/>
    <property type="match status" value="1"/>
</dbReference>
<keyword evidence="5" id="KW-1185">Reference proteome</keyword>
<evidence type="ECO:0000313" key="5">
    <source>
        <dbReference type="Proteomes" id="UP000273154"/>
    </source>
</evidence>
<dbReference type="Proteomes" id="UP000273154">
    <property type="component" value="Chromosome"/>
</dbReference>
<organism evidence="4 5">
    <name type="scientific">Parolsenella catena</name>
    <dbReference type="NCBI Taxonomy" id="2003188"/>
    <lineage>
        <taxon>Bacteria</taxon>
        <taxon>Bacillati</taxon>
        <taxon>Actinomycetota</taxon>
        <taxon>Coriobacteriia</taxon>
        <taxon>Coriobacteriales</taxon>
        <taxon>Atopobiaceae</taxon>
        <taxon>Parolsenella</taxon>
    </lineage>
</organism>
<dbReference type="GO" id="GO:0016810">
    <property type="term" value="F:hydrolase activity, acting on carbon-nitrogen (but not peptide) bonds"/>
    <property type="evidence" value="ECO:0007669"/>
    <property type="project" value="InterPro"/>
</dbReference>
<dbReference type="PANTHER" id="PTHR10587">
    <property type="entry name" value="GLYCOSYL TRANSFERASE-RELATED"/>
    <property type="match status" value="1"/>
</dbReference>
<reference evidence="5" key="1">
    <citation type="submission" date="2018-11" db="EMBL/GenBank/DDBJ databases">
        <title>Comparative genomics of Parolsenella catena and Libanicoccus massiliensis: Reclassification of Libanicoccus massiliensis as Parolsenella massiliensis comb. nov.</title>
        <authorList>
            <person name="Sakamoto M."/>
            <person name="Ikeyama N."/>
            <person name="Murakami T."/>
            <person name="Mori H."/>
            <person name="Yuki M."/>
            <person name="Ohkuma M."/>
        </authorList>
    </citation>
    <scope>NUCLEOTIDE SEQUENCE [LARGE SCALE GENOMIC DNA]</scope>
    <source>
        <strain evidence="5">JCM 31932</strain>
    </source>
</reference>
<accession>A0A3G9JWY0</accession>
<dbReference type="Pfam" id="PF01522">
    <property type="entry name" value="Polysacc_deac_1"/>
    <property type="match status" value="1"/>
</dbReference>
<dbReference type="InterPro" id="IPR050248">
    <property type="entry name" value="Polysacc_deacetylase_ArnD"/>
</dbReference>
<dbReference type="EMBL" id="AP019367">
    <property type="protein sequence ID" value="BBH49987.1"/>
    <property type="molecule type" value="Genomic_DNA"/>
</dbReference>
<dbReference type="InterPro" id="IPR011330">
    <property type="entry name" value="Glyco_hydro/deAcase_b/a-brl"/>
</dbReference>
<proteinExistence type="predicted"/>
<dbReference type="GeneID" id="88848706"/>
<sequence>MAKHFKKDGVLQQGSRFDAAARPGREAGEPGPSRPGREAGEPTAAQMPQDNPYVPHTQDNPYAAGPASGAVGVTPERAGKAGAGRGGAGQGVPGAARKRHRRVPVVAVVLVVLAVLVGAGALLYLNPPIYRVSVNGVEHMIHTGMTLQDLVDEGWATPAAGDLIAVDGSVAQEGGGDKFEANLNGTVTSDPATTVPRHSTVEFSDGNDVDEDYTETTEAIAHGEGGQDVSSPATYYAGPIHVLSDGQDGEQVTKTGKVSGKTVTEVTKQPVDSGYSAYSVNTNGDKVIALTFDDGPWPTTTSEILDVLKENDAHATFFEIGNQVAENADVVKRIAAEGNQIGSHTWDHASGSGQGVNLTFMTADEQRDEVTKGFSAIEDVLGTSVPHVLRAPGGNYYGSLVENLKDLVDVEVGWNVDTEDWRRPGADKIAEAIMSAQPGNVVLMHDGGGDRSQTVEALKIALPKLKAEGYSFVTIDELMSTYGSSGSGSN</sequence>
<dbReference type="GO" id="GO:0005975">
    <property type="term" value="P:carbohydrate metabolic process"/>
    <property type="evidence" value="ECO:0007669"/>
    <property type="project" value="InterPro"/>
</dbReference>
<keyword evidence="2" id="KW-0812">Transmembrane</keyword>
<name>A0A3G9JWY0_9ACTN</name>
<dbReference type="RefSeq" id="WP_126421464.1">
    <property type="nucleotide sequence ID" value="NZ_AP019367.1"/>
</dbReference>
<evidence type="ECO:0000313" key="4">
    <source>
        <dbReference type="EMBL" id="BBH49987.1"/>
    </source>
</evidence>
<evidence type="ECO:0000259" key="3">
    <source>
        <dbReference type="PROSITE" id="PS51677"/>
    </source>
</evidence>
<protein>
    <recommendedName>
        <fullName evidence="3">NodB homology domain-containing protein</fullName>
    </recommendedName>
</protein>
<dbReference type="SUPFAM" id="SSF88713">
    <property type="entry name" value="Glycoside hydrolase/deacetylase"/>
    <property type="match status" value="1"/>
</dbReference>
<dbReference type="PROSITE" id="PS51677">
    <property type="entry name" value="NODB"/>
    <property type="match status" value="1"/>
</dbReference>
<dbReference type="InterPro" id="IPR002509">
    <property type="entry name" value="NODB_dom"/>
</dbReference>
<evidence type="ECO:0000256" key="2">
    <source>
        <dbReference type="SAM" id="Phobius"/>
    </source>
</evidence>
<dbReference type="AlphaFoldDB" id="A0A3G9JWY0"/>
<dbReference type="CDD" id="cd10917">
    <property type="entry name" value="CE4_NodB_like_6s_7s"/>
    <property type="match status" value="1"/>
</dbReference>
<feature type="region of interest" description="Disordered" evidence="1">
    <location>
        <begin position="1"/>
        <end position="71"/>
    </location>
</feature>
<dbReference type="OrthoDB" id="9763050at2"/>